<keyword evidence="2" id="KW-0472">Membrane</keyword>
<reference evidence="4 5" key="1">
    <citation type="submission" date="2022-09" db="EMBL/GenBank/DDBJ databases">
        <authorList>
            <person name="Palmer J.M."/>
        </authorList>
    </citation>
    <scope>NUCLEOTIDE SEQUENCE [LARGE SCALE GENOMIC DNA]</scope>
    <source>
        <strain evidence="4 5">DSM 7382</strain>
    </source>
</reference>
<evidence type="ECO:0000256" key="2">
    <source>
        <dbReference type="SAM" id="Phobius"/>
    </source>
</evidence>
<feature type="transmembrane region" description="Helical" evidence="2">
    <location>
        <begin position="223"/>
        <end position="243"/>
    </location>
</feature>
<feature type="compositionally biased region" description="Basic and acidic residues" evidence="1">
    <location>
        <begin position="1205"/>
        <end position="1227"/>
    </location>
</feature>
<keyword evidence="2" id="KW-0812">Transmembrane</keyword>
<name>A0AAW0GC19_9APHY</name>
<protein>
    <recommendedName>
        <fullName evidence="3">DUF6535 domain-containing protein</fullName>
    </recommendedName>
</protein>
<feature type="compositionally biased region" description="Polar residues" evidence="1">
    <location>
        <begin position="1189"/>
        <end position="1204"/>
    </location>
</feature>
<organism evidence="4 5">
    <name type="scientific">Cerrena zonata</name>
    <dbReference type="NCBI Taxonomy" id="2478898"/>
    <lineage>
        <taxon>Eukaryota</taxon>
        <taxon>Fungi</taxon>
        <taxon>Dikarya</taxon>
        <taxon>Basidiomycota</taxon>
        <taxon>Agaricomycotina</taxon>
        <taxon>Agaricomycetes</taxon>
        <taxon>Polyporales</taxon>
        <taxon>Cerrenaceae</taxon>
        <taxon>Cerrena</taxon>
    </lineage>
</organism>
<dbReference type="Pfam" id="PF20153">
    <property type="entry name" value="DUF6535"/>
    <property type="match status" value="1"/>
</dbReference>
<keyword evidence="5" id="KW-1185">Reference proteome</keyword>
<comment type="caution">
    <text evidence="4">The sequence shown here is derived from an EMBL/GenBank/DDBJ whole genome shotgun (WGS) entry which is preliminary data.</text>
</comment>
<evidence type="ECO:0000313" key="5">
    <source>
        <dbReference type="Proteomes" id="UP001385951"/>
    </source>
</evidence>
<dbReference type="Proteomes" id="UP001385951">
    <property type="component" value="Unassembled WGS sequence"/>
</dbReference>
<feature type="region of interest" description="Disordered" evidence="1">
    <location>
        <begin position="1189"/>
        <end position="1252"/>
    </location>
</feature>
<evidence type="ECO:0000256" key="1">
    <source>
        <dbReference type="SAM" id="MobiDB-lite"/>
    </source>
</evidence>
<feature type="transmembrane region" description="Helical" evidence="2">
    <location>
        <begin position="55"/>
        <end position="72"/>
    </location>
</feature>
<feature type="transmembrane region" description="Helical" evidence="2">
    <location>
        <begin position="189"/>
        <end position="211"/>
    </location>
</feature>
<sequence>MLLQNGIGHPPGDRERQMLDQYRMDLERPWWFQTARDVRESDETKIRDYKEDIDTLLVFGALFSAVITALTIESYKSLTPDPAELTLQVMVHISQQLSSYTTTGQVSNSSIPAFILPDATDFAPSNPIIITNVAWFGSLTISLMAASYGMLVKQWLREYLAYRDASPIARLRVRLFRYPALAEWKVFEIVAILPLLLQVALGLFFLGLCFFASSIHPAIKWTIIPLVVIWASLFLIATFAPIFSSRCPYKTTFLKDIMKRLRRVIFIVVQKIKNPSANMPPGPEEEDDLGKQSDTDLDVVAKIDSLHQDDGLIAPALADLGRQLPGPDVVTFLFAVLRNRDPRIERKRVDCLVDLRQISIPLLGAAATALIASLRLEYTRQIVMREQSSQPASQYDYEWAEDAFPILLSALRNPLLARPSQAVTDYLSIVPPRFIDTLIESVMANTCYTEEQRVAFLKLLVHYIDPASKDTKDPRPLKLHNLSERGWNHLAKAFESLIFSRTTATSTITREWNHDMKLGFRGLFGVCDHDVPADVSARIHESFTGEELIEQLISPITASYISRRTVRAEVTFYLLRLFPNVQSSLSEDSWRDAENLLIVVLEKELEHWELNNQDEEKAGSRDLIVWEKPIVSAIHVILSMSRLPRSTKAMEMVIQCFTFDCEGLLDALPGGATETFTHLIPLLWHVLTGQPTVNIAESWEKDSVVTQSEESHIQPAMWSIAITLNRVLKSGGNNSREERLALRIMLMCANANTFEPKSFSSSTRFRIDTLMESHARTIIDMLPTERGRLTDYALSGFWTIMNLLYRSTSLSVIKHLYPETFVPDVAGKILEIWGSIQSSHSQTLTNVSREEDIILNDLIGSHLNYSSQLVGNSRSQYIDGLRPLFELVPTAHASRVIKGVVIHMTWIGSPKWPEWVESFLLGTIEAFLNTSEVHDCLKFAMCYDVPQVVMLLVSHYGVDMGRFSLSLRTCKNDTSLPDSLVFNSFARTTEPLIPQEAENHLMRLLVNSGIDKPVHTFATHRAFWARSRKPPPRYPCVSLALRILRYHLGPKGVDIPTGDVCAILSLPSLAKEVWNDVSAAAAAEIIARKPEEWMPAEQNFFGGVAAFGRIRMKATMILLANSPHPFDTDLSYEVLRITPFFLWDECPELGKGDREELERQRQRRIQEGQRNGRLRLDVVSGVNWGAQIQESNGRNSQTNPNTVDNSHEVQGGDERSNSRHDSGRGQEDGMLEYQGEDHIGEEDEREQGQDRR</sequence>
<evidence type="ECO:0000313" key="4">
    <source>
        <dbReference type="EMBL" id="KAK7690885.1"/>
    </source>
</evidence>
<dbReference type="EMBL" id="JASBNA010000006">
    <property type="protein sequence ID" value="KAK7690885.1"/>
    <property type="molecule type" value="Genomic_DNA"/>
</dbReference>
<proteinExistence type="predicted"/>
<keyword evidence="2" id="KW-1133">Transmembrane helix</keyword>
<feature type="transmembrane region" description="Helical" evidence="2">
    <location>
        <begin position="133"/>
        <end position="151"/>
    </location>
</feature>
<dbReference type="AlphaFoldDB" id="A0AAW0GC19"/>
<accession>A0AAW0GC19</accession>
<feature type="domain" description="DUF6535" evidence="3">
    <location>
        <begin position="31"/>
        <end position="212"/>
    </location>
</feature>
<gene>
    <name evidence="4" type="ORF">QCA50_005987</name>
</gene>
<evidence type="ECO:0000259" key="3">
    <source>
        <dbReference type="Pfam" id="PF20153"/>
    </source>
</evidence>
<dbReference type="InterPro" id="IPR045338">
    <property type="entry name" value="DUF6535"/>
</dbReference>